<evidence type="ECO:0000313" key="3">
    <source>
        <dbReference type="Proteomes" id="UP001066276"/>
    </source>
</evidence>
<feature type="compositionally biased region" description="Basic and acidic residues" evidence="1">
    <location>
        <begin position="87"/>
        <end position="97"/>
    </location>
</feature>
<evidence type="ECO:0000313" key="2">
    <source>
        <dbReference type="EMBL" id="KAJ1186971.1"/>
    </source>
</evidence>
<feature type="region of interest" description="Disordered" evidence="1">
    <location>
        <begin position="73"/>
        <end position="97"/>
    </location>
</feature>
<accession>A0AAV7UF82</accession>
<reference evidence="2" key="1">
    <citation type="journal article" date="2022" name="bioRxiv">
        <title>Sequencing and chromosome-scale assembly of the giantPleurodeles waltlgenome.</title>
        <authorList>
            <person name="Brown T."/>
            <person name="Elewa A."/>
            <person name="Iarovenko S."/>
            <person name="Subramanian E."/>
            <person name="Araus A.J."/>
            <person name="Petzold A."/>
            <person name="Susuki M."/>
            <person name="Suzuki K.-i.T."/>
            <person name="Hayashi T."/>
            <person name="Toyoda A."/>
            <person name="Oliveira C."/>
            <person name="Osipova E."/>
            <person name="Leigh N.D."/>
            <person name="Simon A."/>
            <person name="Yun M.H."/>
        </authorList>
    </citation>
    <scope>NUCLEOTIDE SEQUENCE</scope>
    <source>
        <strain evidence="2">20211129_DDA</strain>
        <tissue evidence="2">Liver</tissue>
    </source>
</reference>
<dbReference type="AlphaFoldDB" id="A0AAV7UF82"/>
<dbReference type="EMBL" id="JANPWB010000005">
    <property type="protein sequence ID" value="KAJ1186971.1"/>
    <property type="molecule type" value="Genomic_DNA"/>
</dbReference>
<protein>
    <submittedName>
        <fullName evidence="2">Uncharacterized protein</fullName>
    </submittedName>
</protein>
<keyword evidence="3" id="KW-1185">Reference proteome</keyword>
<proteinExistence type="predicted"/>
<evidence type="ECO:0000256" key="1">
    <source>
        <dbReference type="SAM" id="MobiDB-lite"/>
    </source>
</evidence>
<name>A0AAV7UF82_PLEWA</name>
<gene>
    <name evidence="2" type="ORF">NDU88_003750</name>
</gene>
<comment type="caution">
    <text evidence="2">The sequence shown here is derived from an EMBL/GenBank/DDBJ whole genome shotgun (WGS) entry which is preliminary data.</text>
</comment>
<organism evidence="2 3">
    <name type="scientific">Pleurodeles waltl</name>
    <name type="common">Iberian ribbed newt</name>
    <dbReference type="NCBI Taxonomy" id="8319"/>
    <lineage>
        <taxon>Eukaryota</taxon>
        <taxon>Metazoa</taxon>
        <taxon>Chordata</taxon>
        <taxon>Craniata</taxon>
        <taxon>Vertebrata</taxon>
        <taxon>Euteleostomi</taxon>
        <taxon>Amphibia</taxon>
        <taxon>Batrachia</taxon>
        <taxon>Caudata</taxon>
        <taxon>Salamandroidea</taxon>
        <taxon>Salamandridae</taxon>
        <taxon>Pleurodelinae</taxon>
        <taxon>Pleurodeles</taxon>
    </lineage>
</organism>
<sequence length="97" mass="9994">MTTVEAAVHRCDGALGEARGWAVGLSGGAVLQVSHTAGTPKTVVCWERPWTSRDPGPILGGARQGLPDSVLGSESAATFQDNGFPARGREGRDLPAP</sequence>
<dbReference type="Proteomes" id="UP001066276">
    <property type="component" value="Chromosome 3_1"/>
</dbReference>